<evidence type="ECO:0000313" key="1">
    <source>
        <dbReference type="EMBL" id="ADN51501.1"/>
    </source>
</evidence>
<sequence>MQSNKYELRRKSISITVKELYMLFMYGDHTYRLIIRRDDDCARLILVSDDYEEIESKCLDNVGLNTVMNFLRTALPH</sequence>
<organism evidence="1 2">
    <name type="scientific">Vulcanisaeta distributa (strain DSM 14429 / JCM 11212 / NBRC 100878 / IC-017)</name>
    <dbReference type="NCBI Taxonomy" id="572478"/>
    <lineage>
        <taxon>Archaea</taxon>
        <taxon>Thermoproteota</taxon>
        <taxon>Thermoprotei</taxon>
        <taxon>Thermoproteales</taxon>
        <taxon>Thermoproteaceae</taxon>
        <taxon>Vulcanisaeta</taxon>
    </lineage>
</organism>
<dbReference type="OrthoDB" id="376265at2157"/>
<dbReference type="AlphaFoldDB" id="E1QPU1"/>
<dbReference type="RefSeq" id="WP_013337226.1">
    <property type="nucleotide sequence ID" value="NC_014537.1"/>
</dbReference>
<reference evidence="2" key="2">
    <citation type="journal article" date="2010" name="Stand. Genomic Sci.">
        <title>Complete genome sequence of Vulcanisaeta distributa type strain (IC-017T).</title>
        <authorList>
            <person name="Mavromatis K."/>
            <person name="Sikorski J."/>
            <person name="Pabst E."/>
            <person name="Teshima H."/>
            <person name="Lapidus A."/>
            <person name="Lucas S."/>
            <person name="Nolan M."/>
            <person name="Glavina Del Rio T."/>
            <person name="Cheng J."/>
            <person name="Bruce D."/>
            <person name="Goodwin L."/>
            <person name="Pitluck S."/>
            <person name="Liolios K."/>
            <person name="Ivanova N."/>
            <person name="Mikhailova N."/>
            <person name="Pati A."/>
            <person name="Chen A."/>
            <person name="Palaniappan K."/>
            <person name="Land M."/>
            <person name="Hauser L."/>
            <person name="Chang Y."/>
            <person name="Jeffries C."/>
            <person name="Rohde M."/>
            <person name="Spring S."/>
            <person name="Goker M."/>
            <person name="Wirth R."/>
            <person name="Woyke T."/>
            <person name="Bristow J."/>
            <person name="Eisen J."/>
            <person name="Markowitz V."/>
            <person name="Hugenholtz P."/>
            <person name="Klenk H."/>
            <person name="Kyrpides N."/>
        </authorList>
    </citation>
    <scope>NUCLEOTIDE SEQUENCE [LARGE SCALE GENOMIC DNA]</scope>
    <source>
        <strain evidence="2">DSM 14429 / JCM 11212 / NBRC 100878 / IC-017</strain>
    </source>
</reference>
<proteinExistence type="predicted"/>
<keyword evidence="2" id="KW-1185">Reference proteome</keyword>
<gene>
    <name evidence="1" type="ordered locus">Vdis_2132</name>
</gene>
<dbReference type="EMBL" id="CP002100">
    <property type="protein sequence ID" value="ADN51501.1"/>
    <property type="molecule type" value="Genomic_DNA"/>
</dbReference>
<reference evidence="1 2" key="1">
    <citation type="journal article" date="2010" name="Stand. Genomic Sci.">
        <title>Complete genome sequence of Vulcanisaeta distributa type strain (IC-017).</title>
        <authorList>
            <person name="Mavromatis K."/>
            <person name="Sikorski J."/>
            <person name="Pabst E."/>
            <person name="Teshima H."/>
            <person name="Lapidus A."/>
            <person name="Lucas S."/>
            <person name="Nolan M."/>
            <person name="Glavina Del Rio T."/>
            <person name="Cheng J.F."/>
            <person name="Bruce D."/>
            <person name="Goodwin L."/>
            <person name="Pitluck S."/>
            <person name="Liolios K."/>
            <person name="Ivanova N."/>
            <person name="Mikhailova N."/>
            <person name="Pati A."/>
            <person name="Chen A."/>
            <person name="Palaniappan K."/>
            <person name="Land M."/>
            <person name="Hauser L."/>
            <person name="Chang Y.J."/>
            <person name="Jeffries C.D."/>
            <person name="Rohde M."/>
            <person name="Spring S."/>
            <person name="Goker M."/>
            <person name="Wirth R."/>
            <person name="Woyke T."/>
            <person name="Bristow J."/>
            <person name="Eisen J.A."/>
            <person name="Markowitz V."/>
            <person name="Hugenholtz P."/>
            <person name="Klenk H.P."/>
            <person name="Kyrpides N.C."/>
        </authorList>
    </citation>
    <scope>NUCLEOTIDE SEQUENCE [LARGE SCALE GENOMIC DNA]</scope>
    <source>
        <strain evidence="2">DSM 14429 / JCM 11212 / NBRC 100878 / IC-017</strain>
    </source>
</reference>
<dbReference type="GeneID" id="9753085"/>
<accession>E1QPU1</accession>
<protein>
    <submittedName>
        <fullName evidence="1">Uncharacterized protein</fullName>
    </submittedName>
</protein>
<evidence type="ECO:0000313" key="2">
    <source>
        <dbReference type="Proteomes" id="UP000006681"/>
    </source>
</evidence>
<dbReference type="KEGG" id="vdi:Vdis_2132"/>
<dbReference type="HOGENOM" id="CLU_2629933_0_0_2"/>
<name>E1QPU1_VULDI</name>
<dbReference type="STRING" id="572478.Vdis_2132"/>
<dbReference type="Proteomes" id="UP000006681">
    <property type="component" value="Chromosome"/>
</dbReference>
<dbReference type="eggNOG" id="arCOG13908">
    <property type="taxonomic scope" value="Archaea"/>
</dbReference>